<gene>
    <name evidence="5" type="ORF">AFUS01_LOCUS40877</name>
</gene>
<dbReference type="PANTHER" id="PTHR46205:SF3">
    <property type="entry name" value="LOQUACIOUS, ISOFORM B"/>
    <property type="match status" value="1"/>
</dbReference>
<sequence length="420" mass="47193">MMKSRSCLRDGNQADVVKQTGHITVRCLGKAVDSNGNIIRRSAVRHPTGLARKMDTLYEEEENAAREEIHAGGQDTFDVNKHNGNSPSLSFNRQLWGTQHENATSNEDDGNSAEFAPQSVLSRCTREVNSLKSPIQVLKELAYNSNVMVEYSTVEYDPGDLNLPTYFECALQAGSYNVKGRSTIKKLAQLLAAQEYLDLLKNHHPTVQIPDWKRAVPLNPMMDPVHLLSQHCKIYQLPLPTYAFTSMTNTKLYECKCFWKKFYTDGQASSKSVAQRRAAFEMFDCIMNERGGNNMTYSAPVINHISVDPKDAKSIREGLLPKDDLPTVPLPFKVERVNQGPPHPEIKMRYGYDAKAIDGQRSRQFSAEYQATFRSTGDTAAEAMLNCVKNAHCHTKDMSEYFKGVAVRKIQELKTATVKS</sequence>
<protein>
    <recommendedName>
        <fullName evidence="4">DRBM domain-containing protein</fullName>
    </recommendedName>
</protein>
<dbReference type="SMART" id="SM00358">
    <property type="entry name" value="DSRM"/>
    <property type="match status" value="2"/>
</dbReference>
<dbReference type="InterPro" id="IPR051247">
    <property type="entry name" value="RLC_Component"/>
</dbReference>
<dbReference type="GO" id="GO:0016442">
    <property type="term" value="C:RISC complex"/>
    <property type="evidence" value="ECO:0007669"/>
    <property type="project" value="TreeGrafter"/>
</dbReference>
<dbReference type="GO" id="GO:0070920">
    <property type="term" value="P:regulation of regulatory ncRNA processing"/>
    <property type="evidence" value="ECO:0007669"/>
    <property type="project" value="TreeGrafter"/>
</dbReference>
<dbReference type="GO" id="GO:0030422">
    <property type="term" value="P:siRNA processing"/>
    <property type="evidence" value="ECO:0007669"/>
    <property type="project" value="TreeGrafter"/>
</dbReference>
<evidence type="ECO:0000313" key="5">
    <source>
        <dbReference type="EMBL" id="CAG7831119.1"/>
    </source>
</evidence>
<dbReference type="PANTHER" id="PTHR46205">
    <property type="entry name" value="LOQUACIOUS, ISOFORM B"/>
    <property type="match status" value="1"/>
</dbReference>
<keyword evidence="1 2" id="KW-0694">RNA-binding</keyword>
<dbReference type="GO" id="GO:0035197">
    <property type="term" value="F:siRNA binding"/>
    <property type="evidence" value="ECO:0007669"/>
    <property type="project" value="TreeGrafter"/>
</dbReference>
<evidence type="ECO:0000256" key="1">
    <source>
        <dbReference type="ARBA" id="ARBA00022884"/>
    </source>
</evidence>
<dbReference type="InterPro" id="IPR014720">
    <property type="entry name" value="dsRBD_dom"/>
</dbReference>
<dbReference type="Proteomes" id="UP000708208">
    <property type="component" value="Unassembled WGS sequence"/>
</dbReference>
<reference evidence="5" key="1">
    <citation type="submission" date="2021-06" db="EMBL/GenBank/DDBJ databases">
        <authorList>
            <person name="Hodson N. C."/>
            <person name="Mongue J. A."/>
            <person name="Jaron S. K."/>
        </authorList>
    </citation>
    <scope>NUCLEOTIDE SEQUENCE</scope>
</reference>
<evidence type="ECO:0000256" key="2">
    <source>
        <dbReference type="PROSITE-ProRule" id="PRU00266"/>
    </source>
</evidence>
<feature type="compositionally biased region" description="Polar residues" evidence="3">
    <location>
        <begin position="82"/>
        <end position="92"/>
    </location>
</feature>
<dbReference type="GO" id="GO:0003725">
    <property type="term" value="F:double-stranded RNA binding"/>
    <property type="evidence" value="ECO:0007669"/>
    <property type="project" value="TreeGrafter"/>
</dbReference>
<dbReference type="PROSITE" id="PS50137">
    <property type="entry name" value="DS_RBD"/>
    <property type="match status" value="1"/>
</dbReference>
<dbReference type="AlphaFoldDB" id="A0A8J2PRQ5"/>
<dbReference type="EMBL" id="CAJVCH010558972">
    <property type="protein sequence ID" value="CAG7831119.1"/>
    <property type="molecule type" value="Genomic_DNA"/>
</dbReference>
<dbReference type="GO" id="GO:0070578">
    <property type="term" value="C:RISC-loading complex"/>
    <property type="evidence" value="ECO:0007669"/>
    <property type="project" value="TreeGrafter"/>
</dbReference>
<evidence type="ECO:0000256" key="3">
    <source>
        <dbReference type="SAM" id="MobiDB-lite"/>
    </source>
</evidence>
<name>A0A8J2PRQ5_9HEXA</name>
<proteinExistence type="predicted"/>
<evidence type="ECO:0000313" key="6">
    <source>
        <dbReference type="Proteomes" id="UP000708208"/>
    </source>
</evidence>
<feature type="domain" description="DRBM" evidence="4">
    <location>
        <begin position="133"/>
        <end position="202"/>
    </location>
</feature>
<evidence type="ECO:0000259" key="4">
    <source>
        <dbReference type="PROSITE" id="PS50137"/>
    </source>
</evidence>
<keyword evidence="6" id="KW-1185">Reference proteome</keyword>
<feature type="region of interest" description="Disordered" evidence="3">
    <location>
        <begin position="72"/>
        <end position="92"/>
    </location>
</feature>
<comment type="caution">
    <text evidence="5">The sequence shown here is derived from an EMBL/GenBank/DDBJ whole genome shotgun (WGS) entry which is preliminary data.</text>
</comment>
<dbReference type="GO" id="GO:0005634">
    <property type="term" value="C:nucleus"/>
    <property type="evidence" value="ECO:0007669"/>
    <property type="project" value="TreeGrafter"/>
</dbReference>
<dbReference type="GO" id="GO:0005737">
    <property type="term" value="C:cytoplasm"/>
    <property type="evidence" value="ECO:0007669"/>
    <property type="project" value="TreeGrafter"/>
</dbReference>
<accession>A0A8J2PRQ5</accession>
<organism evidence="5 6">
    <name type="scientific">Allacma fusca</name>
    <dbReference type="NCBI Taxonomy" id="39272"/>
    <lineage>
        <taxon>Eukaryota</taxon>
        <taxon>Metazoa</taxon>
        <taxon>Ecdysozoa</taxon>
        <taxon>Arthropoda</taxon>
        <taxon>Hexapoda</taxon>
        <taxon>Collembola</taxon>
        <taxon>Symphypleona</taxon>
        <taxon>Sminthuridae</taxon>
        <taxon>Allacma</taxon>
    </lineage>
</organism>